<dbReference type="InParanoid" id="D9QP91"/>
<organism evidence="7 8">
    <name type="scientific">Brevundimonas subvibrioides (strain ATCC 15264 / DSM 4735 / LMG 14903 / NBRC 16000 / CB 81)</name>
    <name type="common">Caulobacter subvibrioides</name>
    <dbReference type="NCBI Taxonomy" id="633149"/>
    <lineage>
        <taxon>Bacteria</taxon>
        <taxon>Pseudomonadati</taxon>
        <taxon>Pseudomonadota</taxon>
        <taxon>Alphaproteobacteria</taxon>
        <taxon>Caulobacterales</taxon>
        <taxon>Caulobacteraceae</taxon>
        <taxon>Brevundimonas</taxon>
    </lineage>
</organism>
<dbReference type="BioCyc" id="BSUB633149:G1GM8-3067-MONOMER"/>
<dbReference type="Gene3D" id="3.50.50.60">
    <property type="entry name" value="FAD/NAD(P)-binding domain"/>
    <property type="match status" value="2"/>
</dbReference>
<proteinExistence type="inferred from homology"/>
<dbReference type="STRING" id="633149.Bresu_3048"/>
<evidence type="ECO:0000256" key="5">
    <source>
        <dbReference type="RuleBase" id="RU362075"/>
    </source>
</evidence>
<dbReference type="OrthoDB" id="9774675at2"/>
<dbReference type="AlphaFoldDB" id="D9QP91"/>
<dbReference type="SUPFAM" id="SSF51905">
    <property type="entry name" value="FAD/NAD(P)-binding domain"/>
    <property type="match status" value="1"/>
</dbReference>
<evidence type="ECO:0000259" key="6">
    <source>
        <dbReference type="Pfam" id="PF01593"/>
    </source>
</evidence>
<dbReference type="PANTHER" id="PTHR43734:SF7">
    <property type="entry name" value="4,4'-DIAPONEUROSPORENE OXYGENASE"/>
    <property type="match status" value="1"/>
</dbReference>
<dbReference type="Proteomes" id="UP000002696">
    <property type="component" value="Chromosome"/>
</dbReference>
<comment type="similarity">
    <text evidence="2 5">Belongs to the carotenoid/retinoid oxidoreductase family.</text>
</comment>
<dbReference type="HOGENOM" id="CLU_019722_2_1_5"/>
<evidence type="ECO:0000313" key="8">
    <source>
        <dbReference type="Proteomes" id="UP000002696"/>
    </source>
</evidence>
<keyword evidence="8" id="KW-1185">Reference proteome</keyword>
<dbReference type="KEGG" id="bsb:Bresu_3048"/>
<name>D9QP91_BRESC</name>
<dbReference type="eggNOG" id="COG1233">
    <property type="taxonomic scope" value="Bacteria"/>
</dbReference>
<dbReference type="GO" id="GO:0016491">
    <property type="term" value="F:oxidoreductase activity"/>
    <property type="evidence" value="ECO:0007669"/>
    <property type="project" value="UniProtKB-KW"/>
</dbReference>
<dbReference type="GO" id="GO:0016117">
    <property type="term" value="P:carotenoid biosynthetic process"/>
    <property type="evidence" value="ECO:0007669"/>
    <property type="project" value="UniProtKB-KW"/>
</dbReference>
<dbReference type="Pfam" id="PF01593">
    <property type="entry name" value="Amino_oxidase"/>
    <property type="match status" value="1"/>
</dbReference>
<accession>D9QP91</accession>
<comment type="pathway">
    <text evidence="1 5">Carotenoid biosynthesis.</text>
</comment>
<reference evidence="8" key="1">
    <citation type="journal article" date="2011" name="J. Bacteriol.">
        <title>Genome sequences of eight morphologically diverse alphaproteobacteria.</title>
        <authorList>
            <consortium name="US DOE Joint Genome Institute"/>
            <person name="Brown P.J."/>
            <person name="Kysela D.T."/>
            <person name="Buechlein A."/>
            <person name="Hemmerich C."/>
            <person name="Brun Y.V."/>
        </authorList>
    </citation>
    <scope>NUCLEOTIDE SEQUENCE [LARGE SCALE GENOMIC DNA]</scope>
    <source>
        <strain evidence="8">ATCC 15264 / DSM 4735 / LMG 14903 / NBRC 16000 / CB 81</strain>
    </source>
</reference>
<dbReference type="InterPro" id="IPR014105">
    <property type="entry name" value="Carotenoid/retinoid_OxRdtase"/>
</dbReference>
<dbReference type="PANTHER" id="PTHR43734">
    <property type="entry name" value="PHYTOENE DESATURASE"/>
    <property type="match status" value="1"/>
</dbReference>
<dbReference type="InterPro" id="IPR002937">
    <property type="entry name" value="Amino_oxidase"/>
</dbReference>
<gene>
    <name evidence="7" type="ordered locus">Bresu_3048</name>
</gene>
<evidence type="ECO:0000256" key="3">
    <source>
        <dbReference type="ARBA" id="ARBA00022746"/>
    </source>
</evidence>
<protein>
    <submittedName>
        <fullName evidence="7">Phytoene desaturase</fullName>
    </submittedName>
</protein>
<feature type="domain" description="Amine oxidase" evidence="6">
    <location>
        <begin position="13"/>
        <end position="492"/>
    </location>
</feature>
<dbReference type="NCBIfam" id="TIGR02734">
    <property type="entry name" value="crtI_fam"/>
    <property type="match status" value="1"/>
</dbReference>
<keyword evidence="4 5" id="KW-0560">Oxidoreductase</keyword>
<dbReference type="NCBIfam" id="NF045637">
    <property type="entry name" value="carotdesatCrtDProt"/>
    <property type="match status" value="1"/>
</dbReference>
<evidence type="ECO:0000313" key="7">
    <source>
        <dbReference type="EMBL" id="ADL02354.1"/>
    </source>
</evidence>
<dbReference type="EMBL" id="CP002102">
    <property type="protein sequence ID" value="ADL02354.1"/>
    <property type="molecule type" value="Genomic_DNA"/>
</dbReference>
<keyword evidence="3 5" id="KW-0125">Carotenoid biosynthesis</keyword>
<sequence length="500" mass="53454">MPGERVVIIGAGIGGLSAAVDLCARGMDVTVVERCATAGGKLSEIRTDGVGIDSGPTVFTMRWVFDALFAAAGASLDDHLSVRRSETLARHSWPDGSTFDLFADLERSVEAVGDLAGAAEAKRFRDFSKRAALIYRVLEDPFIKKAKPSILGLTLDIGLHRPTDQWSIMPYRSMWSELGSYFRDPRLRQLFGRYATYCGASPFKSPATLMLIAHVEQQGVWLVDGGMQRIPEALAGLVGTLGGTIRYGETCARIVRDGGRAAAIELASGERIEADAIIVNADPAAVAAGCFGADASLAVDPTPSRTRSLSAMTFAFTAEDIAAPLVRHNLFFSPDYVAEFDALHAGRMPEIPTVYVCAQDRADGDGPPRTNGPERLFAIVNAPADGDAHTYSTEEIETCRSRTFRSMERCGVSLDPRPETMAITTPDAFERRFPATGGALYGRTGHGWDGAFRRPGARTRMPGLYLCGGATHPGAGVPMAALSGRSAASAVMADRASTRR</sequence>
<dbReference type="InterPro" id="IPR054841">
    <property type="entry name" value="carotdesatCrtD"/>
</dbReference>
<evidence type="ECO:0000256" key="1">
    <source>
        <dbReference type="ARBA" id="ARBA00004829"/>
    </source>
</evidence>
<dbReference type="RefSeq" id="WP_013270454.1">
    <property type="nucleotide sequence ID" value="NC_014375.1"/>
</dbReference>
<dbReference type="InterPro" id="IPR036188">
    <property type="entry name" value="FAD/NAD-bd_sf"/>
</dbReference>
<evidence type="ECO:0000256" key="2">
    <source>
        <dbReference type="ARBA" id="ARBA00006046"/>
    </source>
</evidence>
<evidence type="ECO:0000256" key="4">
    <source>
        <dbReference type="ARBA" id="ARBA00023002"/>
    </source>
</evidence>